<comment type="caution">
    <text evidence="2">The sequence shown here is derived from an EMBL/GenBank/DDBJ whole genome shotgun (WGS) entry which is preliminary data.</text>
</comment>
<protein>
    <submittedName>
        <fullName evidence="2">Uncharacterized protein</fullName>
    </submittedName>
</protein>
<sequence>MAIDAPTSSETPADTTGFDPPSPLPPASMDLDIASASPTTISSPLDPPSSPLLLNCVLGLAAVCPSRPVIVQNNTLGLKPSLTSTKQLTSLNPFQILTPP</sequence>
<dbReference type="Proteomes" id="UP000886595">
    <property type="component" value="Unassembled WGS sequence"/>
</dbReference>
<evidence type="ECO:0000313" key="3">
    <source>
        <dbReference type="Proteomes" id="UP000886595"/>
    </source>
</evidence>
<keyword evidence="3" id="KW-1185">Reference proteome</keyword>
<feature type="compositionally biased region" description="Polar residues" evidence="1">
    <location>
        <begin position="1"/>
        <end position="14"/>
    </location>
</feature>
<name>A0A8X7WEG2_BRACI</name>
<organism evidence="2 3">
    <name type="scientific">Brassica carinata</name>
    <name type="common">Ethiopian mustard</name>
    <name type="synonym">Abyssinian cabbage</name>
    <dbReference type="NCBI Taxonomy" id="52824"/>
    <lineage>
        <taxon>Eukaryota</taxon>
        <taxon>Viridiplantae</taxon>
        <taxon>Streptophyta</taxon>
        <taxon>Embryophyta</taxon>
        <taxon>Tracheophyta</taxon>
        <taxon>Spermatophyta</taxon>
        <taxon>Magnoliopsida</taxon>
        <taxon>eudicotyledons</taxon>
        <taxon>Gunneridae</taxon>
        <taxon>Pentapetalae</taxon>
        <taxon>rosids</taxon>
        <taxon>malvids</taxon>
        <taxon>Brassicales</taxon>
        <taxon>Brassicaceae</taxon>
        <taxon>Brassiceae</taxon>
        <taxon>Brassica</taxon>
    </lineage>
</organism>
<evidence type="ECO:0000256" key="1">
    <source>
        <dbReference type="SAM" id="MobiDB-lite"/>
    </source>
</evidence>
<accession>A0A8X7WEG2</accession>
<gene>
    <name evidence="2" type="ORF">Bca52824_010118</name>
</gene>
<reference evidence="2 3" key="1">
    <citation type="submission" date="2020-02" db="EMBL/GenBank/DDBJ databases">
        <authorList>
            <person name="Ma Q."/>
            <person name="Huang Y."/>
            <person name="Song X."/>
            <person name="Pei D."/>
        </authorList>
    </citation>
    <scope>NUCLEOTIDE SEQUENCE [LARGE SCALE GENOMIC DNA]</scope>
    <source>
        <strain evidence="2">Sxm20200214</strain>
        <tissue evidence="2">Leaf</tissue>
    </source>
</reference>
<evidence type="ECO:0000313" key="2">
    <source>
        <dbReference type="EMBL" id="KAG2327390.1"/>
    </source>
</evidence>
<feature type="region of interest" description="Disordered" evidence="1">
    <location>
        <begin position="1"/>
        <end position="46"/>
    </location>
</feature>
<dbReference type="EMBL" id="JAAMPC010000002">
    <property type="protein sequence ID" value="KAG2327390.1"/>
    <property type="molecule type" value="Genomic_DNA"/>
</dbReference>
<proteinExistence type="predicted"/>
<dbReference type="AlphaFoldDB" id="A0A8X7WEG2"/>